<dbReference type="EMBL" id="MH571750">
    <property type="protein sequence ID" value="AXH65175.1"/>
    <property type="molecule type" value="Genomic_DNA"/>
</dbReference>
<sequence>MKVILARDKKTRKIVSSAVFIGRDEVIPFAGEDVLTYKKVMKREFSNRFRDFFSEPLEDFKSRRGKGIIIQEAIIHG</sequence>
<gene>
    <name evidence="1" type="ORF">vBEcoMRo111lw_00137</name>
</gene>
<proteinExistence type="predicted"/>
<keyword evidence="2" id="KW-1185">Reference proteome</keyword>
<evidence type="ECO:0000313" key="2">
    <source>
        <dbReference type="Proteomes" id="UP000294589"/>
    </source>
</evidence>
<reference evidence="1 2" key="1">
    <citation type="submission" date="2018-07" db="EMBL/GenBank/DDBJ databases">
        <title>Genomic characterization of novel bacteriophages specific to non-O157 and O157 Shiga toxin-producing Escherichia coli (STEC) in non-fecal composts.</title>
        <authorList>
            <person name="Liao Y.-T."/>
            <person name="Sun X."/>
            <person name="Quintela I.A."/>
            <person name="Bridges D.F."/>
            <person name="Liu F."/>
            <person name="Zhang Y."/>
            <person name="Salvador A."/>
            <person name="Wu V.C."/>
        </authorList>
    </citation>
    <scope>NUCLEOTIDE SEQUENCE [LARGE SCALE GENOMIC DNA]</scope>
</reference>
<name>A0A494RIA7_9CAUD</name>
<protein>
    <submittedName>
        <fullName evidence="1">Uncharacterized protein</fullName>
    </submittedName>
</protein>
<organism evidence="1 2">
    <name type="scientific">Escherichia phage vB_EcoM-Ro111lw</name>
    <dbReference type="NCBI Taxonomy" id="2282989"/>
    <lineage>
        <taxon>Viruses</taxon>
        <taxon>Duplodnaviria</taxon>
        <taxon>Heunggongvirae</taxon>
        <taxon>Uroviricota</taxon>
        <taxon>Caudoviricetes</taxon>
        <taxon>Andersonviridae</taxon>
        <taxon>Ounavirinae</taxon>
        <taxon>Felixounavirus</taxon>
        <taxon>Felixounavirus Ro111lw</taxon>
    </lineage>
</organism>
<evidence type="ECO:0000313" key="1">
    <source>
        <dbReference type="EMBL" id="AXH65175.1"/>
    </source>
</evidence>
<dbReference type="Proteomes" id="UP000294589">
    <property type="component" value="Segment"/>
</dbReference>
<accession>A0A494RIA7</accession>